<dbReference type="InterPro" id="IPR013658">
    <property type="entry name" value="SGL"/>
</dbReference>
<evidence type="ECO:0000259" key="1">
    <source>
        <dbReference type="Pfam" id="PF08450"/>
    </source>
</evidence>
<dbReference type="VEuPathDB" id="CryptoDB:Cvel_31268"/>
<feature type="domain" description="SMP-30/Gluconolactonase/LRE-like region" evidence="1">
    <location>
        <begin position="63"/>
        <end position="340"/>
    </location>
</feature>
<dbReference type="InterPro" id="IPR052988">
    <property type="entry name" value="Oryzine_lactonohydrolase"/>
</dbReference>
<dbReference type="Gene3D" id="2.120.10.30">
    <property type="entry name" value="TolB, C-terminal domain"/>
    <property type="match status" value="1"/>
</dbReference>
<organism evidence="2">
    <name type="scientific">Chromera velia CCMP2878</name>
    <dbReference type="NCBI Taxonomy" id="1169474"/>
    <lineage>
        <taxon>Eukaryota</taxon>
        <taxon>Sar</taxon>
        <taxon>Alveolata</taxon>
        <taxon>Colpodellida</taxon>
        <taxon>Chromeraceae</taxon>
        <taxon>Chromera</taxon>
    </lineage>
</organism>
<gene>
    <name evidence="2" type="ORF">Cvel_31268</name>
</gene>
<dbReference type="PANTHER" id="PTHR47064:SF2">
    <property type="entry name" value="SMP-30_GLUCONOLACTONASE_LRE-LIKE REGION DOMAIN-CONTAINING PROTEIN-RELATED"/>
    <property type="match status" value="1"/>
</dbReference>
<dbReference type="PANTHER" id="PTHR47064">
    <property type="entry name" value="PUTATIVE (AFU_ORTHOLOGUE AFUA_1G08990)-RELATED"/>
    <property type="match status" value="1"/>
</dbReference>
<proteinExistence type="predicted"/>
<dbReference type="SUPFAM" id="SSF63829">
    <property type="entry name" value="Calcium-dependent phosphotriesterase"/>
    <property type="match status" value="1"/>
</dbReference>
<sequence>MRFLSWALIGKARKKLLRVMSETPPCWAPVREFHVSAHEGPVFLPPWAYYTTTAETYQRPSVRIERLNVDTGAVEVIREEISANVPNGMIGPFKKGDGSFELFTCEQGFQHPTHKAYPHNAKARISKTVLNVDGTHSYKVVFEETDTQPLNSPNDICVASDGAIWFTDPTYGSMQGFRPKPPKANEAIYRLHPETSKLSMVLDLGDDETNKPNGICFSPCDSYLYFTNTSAALPGKSFCRCRQRSVWRVQLNADKTGLDRDTLLKIADVDPPEAFSDETAIPDGLKYVDGFLITSCGKHIAMVDLGEDVLMGERVKHIHLPCVEEVTNFALSQDNRQMIVCGNNKLVLCKRVVRD</sequence>
<dbReference type="AlphaFoldDB" id="A0A0G4HT36"/>
<protein>
    <recommendedName>
        <fullName evidence="1">SMP-30/Gluconolactonase/LRE-like region domain-containing protein</fullName>
    </recommendedName>
</protein>
<dbReference type="EMBL" id="CDMZ01003772">
    <property type="protein sequence ID" value="CEM47534.1"/>
    <property type="molecule type" value="Genomic_DNA"/>
</dbReference>
<reference evidence="2" key="1">
    <citation type="submission" date="2014-11" db="EMBL/GenBank/DDBJ databases">
        <authorList>
            <person name="Otto D Thomas"/>
            <person name="Naeem Raeece"/>
        </authorList>
    </citation>
    <scope>NUCLEOTIDE SEQUENCE</scope>
</reference>
<dbReference type="Pfam" id="PF08450">
    <property type="entry name" value="SGL"/>
    <property type="match status" value="1"/>
</dbReference>
<evidence type="ECO:0000313" key="2">
    <source>
        <dbReference type="EMBL" id="CEM47534.1"/>
    </source>
</evidence>
<accession>A0A0G4HT36</accession>
<name>A0A0G4HT36_9ALVE</name>
<dbReference type="InterPro" id="IPR011042">
    <property type="entry name" value="6-blade_b-propeller_TolB-like"/>
</dbReference>